<dbReference type="InterPro" id="IPR011001">
    <property type="entry name" value="Saposin-like"/>
</dbReference>
<feature type="disulfide bond" evidence="12">
    <location>
        <begin position="181"/>
        <end position="187"/>
    </location>
</feature>
<dbReference type="AlphaFoldDB" id="A0AAN9EWP5"/>
<dbReference type="InterPro" id="IPR021109">
    <property type="entry name" value="Peptidase_aspartic_dom_sf"/>
</dbReference>
<dbReference type="SUPFAM" id="SSF47862">
    <property type="entry name" value="Saposin"/>
    <property type="match status" value="1"/>
</dbReference>
<dbReference type="CDD" id="cd06098">
    <property type="entry name" value="phytepsin"/>
    <property type="match status" value="1"/>
</dbReference>
<proteinExistence type="inferred from homology"/>
<keyword evidence="8" id="KW-0865">Zymogen</keyword>
<dbReference type="PRINTS" id="PR00792">
    <property type="entry name" value="PEPSIN"/>
</dbReference>
<feature type="domain" description="Peptidase A1" evidence="16">
    <location>
        <begin position="150"/>
        <end position="570"/>
    </location>
</feature>
<evidence type="ECO:0000259" key="15">
    <source>
        <dbReference type="PROSITE" id="PS50015"/>
    </source>
</evidence>
<dbReference type="FunFam" id="2.40.70.10:FF:000002">
    <property type="entry name" value="Vacuolar aspartic proteinase"/>
    <property type="match status" value="1"/>
</dbReference>
<evidence type="ECO:0000256" key="11">
    <source>
        <dbReference type="PIRSR" id="PIRSR601461-1"/>
    </source>
</evidence>
<dbReference type="InterPro" id="IPR033121">
    <property type="entry name" value="PEPTIDASE_A1"/>
</dbReference>
<dbReference type="EMBL" id="JAYKXN010000008">
    <property type="protein sequence ID" value="KAK7264454.1"/>
    <property type="molecule type" value="Genomic_DNA"/>
</dbReference>
<dbReference type="Gene3D" id="2.40.70.10">
    <property type="entry name" value="Acid Proteases"/>
    <property type="match status" value="2"/>
</dbReference>
<keyword evidence="18" id="KW-1185">Reference proteome</keyword>
<evidence type="ECO:0000256" key="6">
    <source>
        <dbReference type="ARBA" id="ARBA00022750"/>
    </source>
</evidence>
<keyword evidence="10" id="KW-0325">Glycoprotein</keyword>
<evidence type="ECO:0000256" key="9">
    <source>
        <dbReference type="ARBA" id="ARBA00023157"/>
    </source>
</evidence>
<evidence type="ECO:0000256" key="10">
    <source>
        <dbReference type="ARBA" id="ARBA00023180"/>
    </source>
</evidence>
<comment type="similarity">
    <text evidence="2 13">Belongs to the peptidase A1 family.</text>
</comment>
<dbReference type="InterPro" id="IPR001461">
    <property type="entry name" value="Aspartic_peptidase_A1"/>
</dbReference>
<gene>
    <name evidence="17" type="ORF">RJT34_32063</name>
</gene>
<evidence type="ECO:0000259" key="16">
    <source>
        <dbReference type="PROSITE" id="PS51767"/>
    </source>
</evidence>
<sequence>MDGRDWNWKIAPSRVLMFILGEKKGITVEPYSLFSHSSSSSLKLILFSRFATPFFLRENMGNKVNLAVLCLFVSSLLLSGVFCAPNDGLRRIGLKKIRLDPDNRLAARIGSKGSDSLRATIRKFHLQNNFGGSEEETDIVALKNYLDAQYYGEIAIGTTPQKFTVIFDTGSSNLWVPSSRCTFSVSCYFHAKYKSKQSSTYRKNGTAAAIQYGTGAISGFFSYDDVRVGDIVVKDQEFIEATREPGVTFLVAKFDGILGLGFQEISVGYAVPVWYNMLEQGLIKEPVFSFWLNRKPEEEEGGEIVFGGVDPAHFKGKHTYVPVTRKGYWQFDMGDVLIDSKPTGYCADGCSAIADSGTSLLAGPTTVITMINHAIGAAGVISNECKTIVAEYGQTILDLLLAETQPKMICSRIGLCTFDGTSGVDVGIKSVVDENERKSSGLNDASCSACEMAVVWIQNRLRQNQTQDQILSYINHLCEKMPSPMGESSVDCGSISSLPVVSFTIGGRTFDLGPEEYILKVGEGRAAQCISGFTAIDIPPPRGPLWILGDVFMGRYHTVFDFGKLRVGFADAA</sequence>
<dbReference type="Pfam" id="PF05184">
    <property type="entry name" value="SapB_1"/>
    <property type="match status" value="1"/>
</dbReference>
<dbReference type="PROSITE" id="PS00141">
    <property type="entry name" value="ASP_PROTEASE"/>
    <property type="match status" value="2"/>
</dbReference>
<dbReference type="FunFam" id="1.10.225.10:FF:000001">
    <property type="entry name" value="Aspartic proteinase A1"/>
    <property type="match status" value="1"/>
</dbReference>
<evidence type="ECO:0000256" key="13">
    <source>
        <dbReference type="RuleBase" id="RU000454"/>
    </source>
</evidence>
<dbReference type="PANTHER" id="PTHR47966">
    <property type="entry name" value="BETA-SITE APP-CLEAVING ENZYME, ISOFORM A-RELATED"/>
    <property type="match status" value="1"/>
</dbReference>
<keyword evidence="4 13" id="KW-0645">Protease</keyword>
<evidence type="ECO:0000256" key="2">
    <source>
        <dbReference type="ARBA" id="ARBA00007447"/>
    </source>
</evidence>
<keyword evidence="3" id="KW-0926">Vacuole</keyword>
<dbReference type="Pfam" id="PF00026">
    <property type="entry name" value="Asp"/>
    <property type="match status" value="1"/>
</dbReference>
<evidence type="ECO:0000256" key="7">
    <source>
        <dbReference type="ARBA" id="ARBA00022801"/>
    </source>
</evidence>
<protein>
    <submittedName>
        <fullName evidence="17">Uncharacterized protein</fullName>
    </submittedName>
</protein>
<comment type="caution">
    <text evidence="17">The sequence shown here is derived from an EMBL/GenBank/DDBJ whole genome shotgun (WGS) entry which is preliminary data.</text>
</comment>
<dbReference type="PROSITE" id="PS50015">
    <property type="entry name" value="SAP_B"/>
    <property type="match status" value="2"/>
</dbReference>
<feature type="domain" description="Saposin B-type" evidence="15">
    <location>
        <begin position="443"/>
        <end position="484"/>
    </location>
</feature>
<dbReference type="InterPro" id="IPR001969">
    <property type="entry name" value="Aspartic_peptidase_AS"/>
</dbReference>
<keyword evidence="14" id="KW-1133">Transmembrane helix</keyword>
<feature type="transmembrane region" description="Helical" evidence="14">
    <location>
        <begin position="64"/>
        <end position="82"/>
    </location>
</feature>
<dbReference type="InterPro" id="IPR033869">
    <property type="entry name" value="Phytepsin"/>
</dbReference>
<dbReference type="PANTHER" id="PTHR47966:SF76">
    <property type="entry name" value="ASPARTIC PROTEINASE A1"/>
    <property type="match status" value="1"/>
</dbReference>
<evidence type="ECO:0000313" key="18">
    <source>
        <dbReference type="Proteomes" id="UP001359559"/>
    </source>
</evidence>
<evidence type="ECO:0000256" key="1">
    <source>
        <dbReference type="ARBA" id="ARBA00004116"/>
    </source>
</evidence>
<evidence type="ECO:0000313" key="17">
    <source>
        <dbReference type="EMBL" id="KAK7264454.1"/>
    </source>
</evidence>
<dbReference type="FunFam" id="2.40.70.10:FF:000115">
    <property type="entry name" value="Lysosomal aspartic protease"/>
    <property type="match status" value="1"/>
</dbReference>
<keyword evidence="14" id="KW-0812">Transmembrane</keyword>
<dbReference type="Gene3D" id="1.10.225.10">
    <property type="entry name" value="Saposin-like"/>
    <property type="match status" value="1"/>
</dbReference>
<dbReference type="SUPFAM" id="SSF50630">
    <property type="entry name" value="Acid proteases"/>
    <property type="match status" value="1"/>
</dbReference>
<keyword evidence="5" id="KW-0732">Signal</keyword>
<evidence type="ECO:0000256" key="14">
    <source>
        <dbReference type="SAM" id="Phobius"/>
    </source>
</evidence>
<comment type="subcellular location">
    <subcellularLocation>
        <location evidence="1">Vacuole</location>
    </subcellularLocation>
</comment>
<accession>A0AAN9EWP5</accession>
<evidence type="ECO:0000256" key="5">
    <source>
        <dbReference type="ARBA" id="ARBA00022729"/>
    </source>
</evidence>
<dbReference type="GO" id="GO:0004190">
    <property type="term" value="F:aspartic-type endopeptidase activity"/>
    <property type="evidence" value="ECO:0007669"/>
    <property type="project" value="UniProtKB-KW"/>
</dbReference>
<reference evidence="17 18" key="1">
    <citation type="submission" date="2024-01" db="EMBL/GenBank/DDBJ databases">
        <title>The genomes of 5 underutilized Papilionoideae crops provide insights into root nodulation and disease resistance.</title>
        <authorList>
            <person name="Yuan L."/>
        </authorList>
    </citation>
    <scope>NUCLEOTIDE SEQUENCE [LARGE SCALE GENOMIC DNA]</scope>
    <source>
        <strain evidence="17">LY-2023</strain>
        <tissue evidence="17">Leaf</tissue>
    </source>
</reference>
<dbReference type="InterPro" id="IPR008138">
    <property type="entry name" value="SapB_2"/>
</dbReference>
<keyword evidence="6 13" id="KW-0064">Aspartyl protease</keyword>
<evidence type="ECO:0000256" key="3">
    <source>
        <dbReference type="ARBA" id="ARBA00022554"/>
    </source>
</evidence>
<keyword evidence="9 12" id="KW-1015">Disulfide bond</keyword>
<keyword evidence="7 13" id="KW-0378">Hydrolase</keyword>
<dbReference type="GO" id="GO:0005773">
    <property type="term" value="C:vacuole"/>
    <property type="evidence" value="ECO:0007669"/>
    <property type="project" value="UniProtKB-SubCell"/>
</dbReference>
<dbReference type="GO" id="GO:0006508">
    <property type="term" value="P:proteolysis"/>
    <property type="evidence" value="ECO:0007669"/>
    <property type="project" value="UniProtKB-KW"/>
</dbReference>
<dbReference type="InterPro" id="IPR007856">
    <property type="entry name" value="SapB_1"/>
</dbReference>
<feature type="active site" evidence="11">
    <location>
        <position position="168"/>
    </location>
</feature>
<organism evidence="17 18">
    <name type="scientific">Clitoria ternatea</name>
    <name type="common">Butterfly pea</name>
    <dbReference type="NCBI Taxonomy" id="43366"/>
    <lineage>
        <taxon>Eukaryota</taxon>
        <taxon>Viridiplantae</taxon>
        <taxon>Streptophyta</taxon>
        <taxon>Embryophyta</taxon>
        <taxon>Tracheophyta</taxon>
        <taxon>Spermatophyta</taxon>
        <taxon>Magnoliopsida</taxon>
        <taxon>eudicotyledons</taxon>
        <taxon>Gunneridae</taxon>
        <taxon>Pentapetalae</taxon>
        <taxon>rosids</taxon>
        <taxon>fabids</taxon>
        <taxon>Fabales</taxon>
        <taxon>Fabaceae</taxon>
        <taxon>Papilionoideae</taxon>
        <taxon>50 kb inversion clade</taxon>
        <taxon>NPAAA clade</taxon>
        <taxon>indigoferoid/millettioid clade</taxon>
        <taxon>Phaseoleae</taxon>
        <taxon>Clitoria</taxon>
    </lineage>
</organism>
<feature type="domain" description="Saposin B-type" evidence="15">
    <location>
        <begin position="380"/>
        <end position="420"/>
    </location>
</feature>
<keyword evidence="14" id="KW-0472">Membrane</keyword>
<dbReference type="InterPro" id="IPR008139">
    <property type="entry name" value="SaposinB_dom"/>
</dbReference>
<evidence type="ECO:0000256" key="8">
    <source>
        <dbReference type="ARBA" id="ARBA00023145"/>
    </source>
</evidence>
<dbReference type="PROSITE" id="PS51767">
    <property type="entry name" value="PEPTIDASE_A1"/>
    <property type="match status" value="1"/>
</dbReference>
<feature type="active site" evidence="11">
    <location>
        <position position="355"/>
    </location>
</feature>
<evidence type="ECO:0000256" key="12">
    <source>
        <dbReference type="PIRSR" id="PIRSR601461-2"/>
    </source>
</evidence>
<name>A0AAN9EWP5_CLITE</name>
<dbReference type="Proteomes" id="UP001359559">
    <property type="component" value="Unassembled WGS sequence"/>
</dbReference>
<dbReference type="GO" id="GO:0006629">
    <property type="term" value="P:lipid metabolic process"/>
    <property type="evidence" value="ECO:0007669"/>
    <property type="project" value="InterPro"/>
</dbReference>
<dbReference type="Pfam" id="PF03489">
    <property type="entry name" value="SapB_2"/>
    <property type="match status" value="1"/>
</dbReference>
<evidence type="ECO:0000256" key="4">
    <source>
        <dbReference type="ARBA" id="ARBA00022670"/>
    </source>
</evidence>